<dbReference type="RefSeq" id="WP_270917391.1">
    <property type="nucleotide sequence ID" value="NZ_CP127247.1"/>
</dbReference>
<keyword evidence="2" id="KW-1185">Reference proteome</keyword>
<reference evidence="1 2" key="1">
    <citation type="submission" date="2023-06" db="EMBL/GenBank/DDBJ databases">
        <title>Parasedimentitalea psychrophila sp. nov., a psychrophilic bacterium isolated from deep-sea sediment.</title>
        <authorList>
            <person name="Li A."/>
        </authorList>
    </citation>
    <scope>NUCLEOTIDE SEQUENCE [LARGE SCALE GENOMIC DNA]</scope>
    <source>
        <strain evidence="1 2">QS115</strain>
    </source>
</reference>
<name>A0A9Y2L2R3_9RHOB</name>
<dbReference type="AlphaFoldDB" id="A0A9Y2L2R3"/>
<dbReference type="Proteomes" id="UP001238334">
    <property type="component" value="Chromosome"/>
</dbReference>
<proteinExistence type="predicted"/>
<dbReference type="KEGG" id="ppso:QPJ95_08570"/>
<dbReference type="EMBL" id="CP127247">
    <property type="protein sequence ID" value="WIY26949.1"/>
    <property type="molecule type" value="Genomic_DNA"/>
</dbReference>
<sequence>MRHQRQAIAPEATPDEIERLIFHMPTVANVAETDFAKGFAQSVIKQSRRKGWKPSLKQLPVMRELVSDLFSHDPDQGGDIQLFE</sequence>
<organism evidence="1 2">
    <name type="scientific">Parasedimentitalea psychrophila</name>
    <dbReference type="NCBI Taxonomy" id="2997337"/>
    <lineage>
        <taxon>Bacteria</taxon>
        <taxon>Pseudomonadati</taxon>
        <taxon>Pseudomonadota</taxon>
        <taxon>Alphaproteobacteria</taxon>
        <taxon>Rhodobacterales</taxon>
        <taxon>Paracoccaceae</taxon>
        <taxon>Parasedimentitalea</taxon>
    </lineage>
</organism>
<evidence type="ECO:0000313" key="1">
    <source>
        <dbReference type="EMBL" id="WIY26949.1"/>
    </source>
</evidence>
<evidence type="ECO:0000313" key="2">
    <source>
        <dbReference type="Proteomes" id="UP001238334"/>
    </source>
</evidence>
<gene>
    <name evidence="1" type="ORF">QPJ95_08570</name>
</gene>
<accession>A0A9Y2L2R3</accession>
<protein>
    <submittedName>
        <fullName evidence="1">Uncharacterized protein</fullName>
    </submittedName>
</protein>